<evidence type="ECO:0000313" key="4">
    <source>
        <dbReference type="EMBL" id="SFT68209.1"/>
    </source>
</evidence>
<dbReference type="InterPro" id="IPR045398">
    <property type="entry name" value="DUF6515"/>
</dbReference>
<dbReference type="RefSeq" id="WP_007370472.1">
    <property type="nucleotide sequence ID" value="NZ_CP015113.1"/>
</dbReference>
<evidence type="ECO:0000313" key="6">
    <source>
        <dbReference type="Proteomes" id="UP000199173"/>
    </source>
</evidence>
<protein>
    <recommendedName>
        <fullName evidence="7">Nickel/cobalt transporter regulator</fullName>
    </recommendedName>
</protein>
<dbReference type="AlphaFoldDB" id="A0AAX2EQA1"/>
<feature type="signal peptide" evidence="2">
    <location>
        <begin position="1"/>
        <end position="20"/>
    </location>
</feature>
<dbReference type="EMBL" id="FOYJ01000003">
    <property type="protein sequence ID" value="SFR07451.1"/>
    <property type="molecule type" value="Genomic_DNA"/>
</dbReference>
<dbReference type="KEGG" id="krd:A3780_18880"/>
<keyword evidence="1" id="KW-0472">Membrane</keyword>
<keyword evidence="1" id="KW-1133">Transmembrane helix</keyword>
<accession>A0AAX2EQA1</accession>
<sequence>MKKHTCTLFVLLSLSFSTIAAPFGDPHRPGPALPRDNAPLTILPPAAELIVIGGLTYYLLNGLYYQKQDGRYVVVDRPSGGAMSVLDYNGKRYYVKDGHYYQRNIDDEYIEVPRPAGL</sequence>
<dbReference type="Pfam" id="PF20125">
    <property type="entry name" value="DUF6515"/>
    <property type="match status" value="1"/>
</dbReference>
<organism evidence="3 6">
    <name type="scientific">Kosakonia radicincitans</name>
    <dbReference type="NCBI Taxonomy" id="283686"/>
    <lineage>
        <taxon>Bacteria</taxon>
        <taxon>Pseudomonadati</taxon>
        <taxon>Pseudomonadota</taxon>
        <taxon>Gammaproteobacteria</taxon>
        <taxon>Enterobacterales</taxon>
        <taxon>Enterobacteriaceae</taxon>
        <taxon>Kosakonia</taxon>
    </lineage>
</organism>
<gene>
    <name evidence="4" type="ORF">SAMN03159428_01618</name>
    <name evidence="3" type="ORF">SAMN03159514_01624</name>
</gene>
<keyword evidence="1" id="KW-0812">Transmembrane</keyword>
<evidence type="ECO:0008006" key="7">
    <source>
        <dbReference type="Google" id="ProtNLM"/>
    </source>
</evidence>
<reference evidence="5 6" key="1">
    <citation type="submission" date="2016-10" db="EMBL/GenBank/DDBJ databases">
        <authorList>
            <person name="Varghese N."/>
            <person name="Submissions S."/>
        </authorList>
    </citation>
    <scope>NUCLEOTIDE SEQUENCE [LARGE SCALE GENOMIC DNA]</scope>
    <source>
        <strain evidence="4 5">NFIX06</strain>
        <strain evidence="3 6">NFIX08</strain>
    </source>
</reference>
<proteinExistence type="predicted"/>
<comment type="caution">
    <text evidence="3">The sequence shown here is derived from an EMBL/GenBank/DDBJ whole genome shotgun (WGS) entry which is preliminary data.</text>
</comment>
<evidence type="ECO:0000256" key="2">
    <source>
        <dbReference type="SAM" id="SignalP"/>
    </source>
</evidence>
<evidence type="ECO:0000256" key="1">
    <source>
        <dbReference type="SAM" id="Phobius"/>
    </source>
</evidence>
<evidence type="ECO:0000313" key="3">
    <source>
        <dbReference type="EMBL" id="SFR07451.1"/>
    </source>
</evidence>
<dbReference type="EMBL" id="FPAV01000003">
    <property type="protein sequence ID" value="SFT68209.1"/>
    <property type="molecule type" value="Genomic_DNA"/>
</dbReference>
<feature type="chain" id="PRO_5043544808" description="Nickel/cobalt transporter regulator" evidence="2">
    <location>
        <begin position="21"/>
        <end position="118"/>
    </location>
</feature>
<feature type="transmembrane region" description="Helical" evidence="1">
    <location>
        <begin position="40"/>
        <end position="60"/>
    </location>
</feature>
<evidence type="ECO:0000313" key="5">
    <source>
        <dbReference type="Proteomes" id="UP000198760"/>
    </source>
</evidence>
<dbReference type="Proteomes" id="UP000199173">
    <property type="component" value="Unassembled WGS sequence"/>
</dbReference>
<dbReference type="Proteomes" id="UP000198760">
    <property type="component" value="Unassembled WGS sequence"/>
</dbReference>
<name>A0AAX2EQA1_9ENTR</name>
<keyword evidence="2" id="KW-0732">Signal</keyword>
<keyword evidence="5" id="KW-1185">Reference proteome</keyword>